<protein>
    <submittedName>
        <fullName evidence="3">Uncharacterized protein</fullName>
    </submittedName>
</protein>
<feature type="compositionally biased region" description="Basic and acidic residues" evidence="2">
    <location>
        <begin position="163"/>
        <end position="179"/>
    </location>
</feature>
<accession>A0ABD3P2R2</accession>
<name>A0ABD3P2R2_9STRA</name>
<sequence length="1211" mass="132366">MRVLERPKSPLPSVSRLIPNVNLSRPSIPTMSKLYGKPYRHDQPLLDNSAVDTAGCDESNLQTRRQRKLMPSAAEPVRLKKFANNVKSNVSSRTNNIASKIHLMPARSAHYGYSISESRDDELEGRYLLTVESDERYRLSFGEEREMPVPSRIEEVDFGGFDLPEKRVDEQSDGHEKETTGTISISSASASVKDDDASIDSREYSRMYATITRGAAASEESDPSIFTEGEESEEPTEADCDAESVLVRDVDEMSVGSVKSVLEMNNALQLQVDENSITGSTSVRSRDSCSDENSTRRRTTTSSYLHGVYLIEDESMASDSAVSVESSTAVSSILHGVDFAEATECEDVIKVYTSQSDSDESAGDESTGLVLGDGATVTQISPMDDPSYVTPTKLPTIPTMSFSVDSPSEDRKFTVCEKHVVVTPTEHGDVIVLGALGDDTPDDRSDNACNAAVDNDTIQIDLHPKFAGAISTSSEESVTSNSSTAALSFSGLQVHDFDDDVFNVTQLDEESVASDFNTRDDWKPQEDDTDSVCSQPFGCCTINVDVKRSILSASKNVASVVEQLSPPSTPRSLVASDDISSSCHQADGTEETDNVISINELSPPSTPKITIFSYQSPRFVYPEITMLDMLSYESDYESGNSSSQPGVFHLSDRFKELVESESDSSDEEDEILDCTQNDVNNLNQEEQEIGTTDDVDEISTQSGDDDSLDEASCDNNILDELSRTASVADGVYEISNESGDDASVEEASCVSNILNESSRTASVISDDGTSFDLLKNFWSKEWSSVANNQVDEKADMNDASEETDSECLSLGESLQDLEYEYADIDSRSFVSRALLETVAEMADESEDDSGIESDEVIDENYTHLMAEGDPNESSNDGSMSPLELNVSEDEIGRDLSNVEIQSPPQITAAFRSARTVKKQYARAKKYAVVKANSAKSVKFGLEHNMTKYSCAKNADGMMKSDQLGEPDVDEVVKIALDLISKRTGGSCNSISNEVLSDGTSQSSSSMLNVRDQMVPPMVMTLNEPELTIPADRLGQLRNYLSPNARENEQVSLIIDDLNDNVGCAAEVVGASEDRDVESTSDVLPELVEKAEEHITEESNCGDDTDNVVVKESLENPHQCKRAFLHFDDVNPPERGSLTQKLFYTNTELAEELALAQSELAIANKRAEALAMERDELLASTSKTCGKEERVVVQNEEGDLLTWLDEKNELID</sequence>
<evidence type="ECO:0000313" key="3">
    <source>
        <dbReference type="EMBL" id="KAL3782173.1"/>
    </source>
</evidence>
<dbReference type="EMBL" id="JALLPJ020000818">
    <property type="protein sequence ID" value="KAL3782173.1"/>
    <property type="molecule type" value="Genomic_DNA"/>
</dbReference>
<evidence type="ECO:0000256" key="2">
    <source>
        <dbReference type="SAM" id="MobiDB-lite"/>
    </source>
</evidence>
<feature type="coiled-coil region" evidence="1">
    <location>
        <begin position="1145"/>
        <end position="1172"/>
    </location>
</feature>
<keyword evidence="4" id="KW-1185">Reference proteome</keyword>
<dbReference type="Proteomes" id="UP001530400">
    <property type="component" value="Unassembled WGS sequence"/>
</dbReference>
<feature type="region of interest" description="Disordered" evidence="2">
    <location>
        <begin position="160"/>
        <end position="197"/>
    </location>
</feature>
<comment type="caution">
    <text evidence="3">The sequence shown here is derived from an EMBL/GenBank/DDBJ whole genome shotgun (WGS) entry which is preliminary data.</text>
</comment>
<evidence type="ECO:0000256" key="1">
    <source>
        <dbReference type="SAM" id="Coils"/>
    </source>
</evidence>
<proteinExistence type="predicted"/>
<feature type="region of interest" description="Disordered" evidence="2">
    <location>
        <begin position="279"/>
        <end position="298"/>
    </location>
</feature>
<keyword evidence="1" id="KW-0175">Coiled coil</keyword>
<feature type="compositionally biased region" description="Acidic residues" evidence="2">
    <location>
        <begin position="228"/>
        <end position="239"/>
    </location>
</feature>
<dbReference type="AlphaFoldDB" id="A0ABD3P2R2"/>
<evidence type="ECO:0000313" key="4">
    <source>
        <dbReference type="Proteomes" id="UP001530400"/>
    </source>
</evidence>
<organism evidence="3 4">
    <name type="scientific">Cyclotella atomus</name>
    <dbReference type="NCBI Taxonomy" id="382360"/>
    <lineage>
        <taxon>Eukaryota</taxon>
        <taxon>Sar</taxon>
        <taxon>Stramenopiles</taxon>
        <taxon>Ochrophyta</taxon>
        <taxon>Bacillariophyta</taxon>
        <taxon>Coscinodiscophyceae</taxon>
        <taxon>Thalassiosirophycidae</taxon>
        <taxon>Stephanodiscales</taxon>
        <taxon>Stephanodiscaceae</taxon>
        <taxon>Cyclotella</taxon>
    </lineage>
</organism>
<feature type="region of interest" description="Disordered" evidence="2">
    <location>
        <begin position="687"/>
        <end position="711"/>
    </location>
</feature>
<gene>
    <name evidence="3" type="ORF">ACHAWO_004019</name>
</gene>
<reference evidence="3 4" key="1">
    <citation type="submission" date="2024-10" db="EMBL/GenBank/DDBJ databases">
        <title>Updated reference genomes for cyclostephanoid diatoms.</title>
        <authorList>
            <person name="Roberts W.R."/>
            <person name="Alverson A.J."/>
        </authorList>
    </citation>
    <scope>NUCLEOTIDE SEQUENCE [LARGE SCALE GENOMIC DNA]</scope>
    <source>
        <strain evidence="3 4">AJA010-31</strain>
    </source>
</reference>
<feature type="compositionally biased region" description="Basic and acidic residues" evidence="2">
    <location>
        <begin position="284"/>
        <end position="295"/>
    </location>
</feature>
<feature type="region of interest" description="Disordered" evidence="2">
    <location>
        <begin position="213"/>
        <end position="239"/>
    </location>
</feature>